<reference evidence="2" key="1">
    <citation type="journal article" date="2018" name="Nat. Plants">
        <title>Whole-genome landscape of Medicago truncatula symbiotic genes.</title>
        <authorList>
            <person name="Pecrix Y."/>
            <person name="Staton S.E."/>
            <person name="Sallet E."/>
            <person name="Lelandais-Briere C."/>
            <person name="Moreau S."/>
            <person name="Carrere S."/>
            <person name="Blein T."/>
            <person name="Jardinaud M.F."/>
            <person name="Latrasse D."/>
            <person name="Zouine M."/>
            <person name="Zahm M."/>
            <person name="Kreplak J."/>
            <person name="Mayjonade B."/>
            <person name="Satge C."/>
            <person name="Perez M."/>
            <person name="Cauet S."/>
            <person name="Marande W."/>
            <person name="Chantry-Darmon C."/>
            <person name="Lopez-Roques C."/>
            <person name="Bouchez O."/>
            <person name="Berard A."/>
            <person name="Debelle F."/>
            <person name="Munos S."/>
            <person name="Bendahmane A."/>
            <person name="Berges H."/>
            <person name="Niebel A."/>
            <person name="Buitink J."/>
            <person name="Frugier F."/>
            <person name="Benhamed M."/>
            <person name="Crespi M."/>
            <person name="Gouzy J."/>
            <person name="Gamas P."/>
        </authorList>
    </citation>
    <scope>NUCLEOTIDE SEQUENCE [LARGE SCALE GENOMIC DNA]</scope>
    <source>
        <strain evidence="2">cv. Jemalong A17</strain>
    </source>
</reference>
<protein>
    <submittedName>
        <fullName evidence="1">Uncharacterized protein</fullName>
    </submittedName>
</protein>
<dbReference type="Proteomes" id="UP000265566">
    <property type="component" value="Chromosome 3"/>
</dbReference>
<sequence>MMPQYARDLIGSLFTFLFFSFGYKELKVGREYMVIVFNGFINA</sequence>
<dbReference type="Gramene" id="rna14088">
    <property type="protein sequence ID" value="RHN66160.1"/>
    <property type="gene ID" value="gene14088"/>
</dbReference>
<dbReference type="EMBL" id="PSQE01000003">
    <property type="protein sequence ID" value="RHN66160.1"/>
    <property type="molecule type" value="Genomic_DNA"/>
</dbReference>
<comment type="caution">
    <text evidence="1">The sequence shown here is derived from an EMBL/GenBank/DDBJ whole genome shotgun (WGS) entry which is preliminary data.</text>
</comment>
<organism evidence="1 2">
    <name type="scientific">Medicago truncatula</name>
    <name type="common">Barrel medic</name>
    <name type="synonym">Medicago tribuloides</name>
    <dbReference type="NCBI Taxonomy" id="3880"/>
    <lineage>
        <taxon>Eukaryota</taxon>
        <taxon>Viridiplantae</taxon>
        <taxon>Streptophyta</taxon>
        <taxon>Embryophyta</taxon>
        <taxon>Tracheophyta</taxon>
        <taxon>Spermatophyta</taxon>
        <taxon>Magnoliopsida</taxon>
        <taxon>eudicotyledons</taxon>
        <taxon>Gunneridae</taxon>
        <taxon>Pentapetalae</taxon>
        <taxon>rosids</taxon>
        <taxon>fabids</taxon>
        <taxon>Fabales</taxon>
        <taxon>Fabaceae</taxon>
        <taxon>Papilionoideae</taxon>
        <taxon>50 kb inversion clade</taxon>
        <taxon>NPAAA clade</taxon>
        <taxon>Hologalegina</taxon>
        <taxon>IRL clade</taxon>
        <taxon>Trifolieae</taxon>
        <taxon>Medicago</taxon>
    </lineage>
</organism>
<proteinExistence type="predicted"/>
<gene>
    <name evidence="1" type="ORF">MtrunA17_Chr3g0087801</name>
</gene>
<accession>A0A396ILK5</accession>
<evidence type="ECO:0000313" key="2">
    <source>
        <dbReference type="Proteomes" id="UP000265566"/>
    </source>
</evidence>
<dbReference type="AlphaFoldDB" id="A0A396ILK5"/>
<evidence type="ECO:0000313" key="1">
    <source>
        <dbReference type="EMBL" id="RHN66160.1"/>
    </source>
</evidence>
<name>A0A396ILK5_MEDTR</name>